<dbReference type="Pfam" id="PF22640">
    <property type="entry name" value="ManC_GMP_beta-helix"/>
    <property type="match status" value="1"/>
</dbReference>
<evidence type="ECO:0000259" key="10">
    <source>
        <dbReference type="Pfam" id="PF01050"/>
    </source>
</evidence>
<evidence type="ECO:0000313" key="12">
    <source>
        <dbReference type="EMBL" id="QKM65632.1"/>
    </source>
</evidence>
<keyword evidence="12" id="KW-0413">Isomerase</keyword>
<evidence type="ECO:0000259" key="9">
    <source>
        <dbReference type="Pfam" id="PF00483"/>
    </source>
</evidence>
<dbReference type="CDD" id="cd02213">
    <property type="entry name" value="cupin_PMI_typeII_C"/>
    <property type="match status" value="1"/>
</dbReference>
<dbReference type="Proteomes" id="UP000503312">
    <property type="component" value="Chromosome"/>
</dbReference>
<dbReference type="SUPFAM" id="SSF51182">
    <property type="entry name" value="RmlC-like cupins"/>
    <property type="match status" value="1"/>
</dbReference>
<keyword evidence="5" id="KW-0547">Nucleotide-binding</keyword>
<feature type="domain" description="Nucleotidyl transferase" evidence="9">
    <location>
        <begin position="6"/>
        <end position="313"/>
    </location>
</feature>
<dbReference type="CDD" id="cd02509">
    <property type="entry name" value="GDP-M1P_Guanylyltransferase"/>
    <property type="match status" value="1"/>
</dbReference>
<dbReference type="GO" id="GO:0000271">
    <property type="term" value="P:polysaccharide biosynthetic process"/>
    <property type="evidence" value="ECO:0007669"/>
    <property type="project" value="InterPro"/>
</dbReference>
<evidence type="ECO:0000256" key="2">
    <source>
        <dbReference type="ARBA" id="ARBA00012387"/>
    </source>
</evidence>
<evidence type="ECO:0000256" key="8">
    <source>
        <dbReference type="RuleBase" id="RU004190"/>
    </source>
</evidence>
<evidence type="ECO:0000256" key="1">
    <source>
        <dbReference type="ARBA" id="ARBA00006115"/>
    </source>
</evidence>
<dbReference type="InterPro" id="IPR054566">
    <property type="entry name" value="ManC/GMP-like_b-helix"/>
</dbReference>
<dbReference type="GO" id="GO:0004475">
    <property type="term" value="F:mannose-1-phosphate guanylyltransferase (GTP) activity"/>
    <property type="evidence" value="ECO:0007669"/>
    <property type="project" value="UniProtKB-EC"/>
</dbReference>
<dbReference type="GO" id="GO:0016853">
    <property type="term" value="F:isomerase activity"/>
    <property type="evidence" value="ECO:0007669"/>
    <property type="project" value="UniProtKB-KW"/>
</dbReference>
<dbReference type="KEGG" id="ptrp:DCO17_01555"/>
<dbReference type="EC" id="2.7.7.13" evidence="2"/>
<dbReference type="AlphaFoldDB" id="A0A6M9Q0F7"/>
<dbReference type="InterPro" id="IPR049577">
    <property type="entry name" value="GMPP_N"/>
</dbReference>
<keyword evidence="13" id="KW-1185">Reference proteome</keyword>
<comment type="catalytic activity">
    <reaction evidence="7">
        <text>alpha-D-mannose 1-phosphate + GTP + H(+) = GDP-alpha-D-mannose + diphosphate</text>
        <dbReference type="Rhea" id="RHEA:15229"/>
        <dbReference type="ChEBI" id="CHEBI:15378"/>
        <dbReference type="ChEBI" id="CHEBI:33019"/>
        <dbReference type="ChEBI" id="CHEBI:37565"/>
        <dbReference type="ChEBI" id="CHEBI:57527"/>
        <dbReference type="ChEBI" id="CHEBI:58409"/>
        <dbReference type="EC" id="2.7.7.13"/>
    </reaction>
</comment>
<evidence type="ECO:0000256" key="6">
    <source>
        <dbReference type="ARBA" id="ARBA00023134"/>
    </source>
</evidence>
<organism evidence="12 13">
    <name type="scientific">Polynucleobacter tropicus</name>
    <dbReference type="NCBI Taxonomy" id="1743174"/>
    <lineage>
        <taxon>Bacteria</taxon>
        <taxon>Pseudomonadati</taxon>
        <taxon>Pseudomonadota</taxon>
        <taxon>Betaproteobacteria</taxon>
        <taxon>Burkholderiales</taxon>
        <taxon>Burkholderiaceae</taxon>
        <taxon>Polynucleobacter</taxon>
    </lineage>
</organism>
<name>A0A6M9Q0F7_9BURK</name>
<dbReference type="Pfam" id="PF01050">
    <property type="entry name" value="MannoseP_isomer"/>
    <property type="match status" value="1"/>
</dbReference>
<keyword evidence="6" id="KW-0342">GTP-binding</keyword>
<reference evidence="12 13" key="1">
    <citation type="submission" date="2018-04" db="EMBL/GenBank/DDBJ databases">
        <title>Polynucleobacter sp. UH21B genome.</title>
        <authorList>
            <person name="Hahn M.W."/>
        </authorList>
    </citation>
    <scope>NUCLEOTIDE SEQUENCE [LARGE SCALE GENOMIC DNA]</scope>
    <source>
        <strain evidence="12 13">MWH-UH21B</strain>
    </source>
</reference>
<dbReference type="InterPro" id="IPR029044">
    <property type="entry name" value="Nucleotide-diphossugar_trans"/>
</dbReference>
<dbReference type="Gene3D" id="3.90.550.10">
    <property type="entry name" value="Spore Coat Polysaccharide Biosynthesis Protein SpsA, Chain A"/>
    <property type="match status" value="1"/>
</dbReference>
<dbReference type="EMBL" id="CP028942">
    <property type="protein sequence ID" value="QKM65632.1"/>
    <property type="molecule type" value="Genomic_DNA"/>
</dbReference>
<proteinExistence type="inferred from homology"/>
<comment type="similarity">
    <text evidence="1 8">Belongs to the mannose-6-phosphate isomerase type 2 family.</text>
</comment>
<evidence type="ECO:0000256" key="4">
    <source>
        <dbReference type="ARBA" id="ARBA00022695"/>
    </source>
</evidence>
<dbReference type="InterPro" id="IPR006375">
    <property type="entry name" value="Man1P_GuaTrfase/Man6P_Isoase"/>
</dbReference>
<evidence type="ECO:0000256" key="5">
    <source>
        <dbReference type="ARBA" id="ARBA00022741"/>
    </source>
</evidence>
<protein>
    <recommendedName>
        <fullName evidence="2">mannose-1-phosphate guanylyltransferase</fullName>
        <ecNumber evidence="2">2.7.7.13</ecNumber>
    </recommendedName>
</protein>
<dbReference type="InterPro" id="IPR014710">
    <property type="entry name" value="RmlC-like_jellyroll"/>
</dbReference>
<dbReference type="InterPro" id="IPR001538">
    <property type="entry name" value="Man6P_isomerase-2_C"/>
</dbReference>
<dbReference type="Pfam" id="PF00483">
    <property type="entry name" value="NTP_transferase"/>
    <property type="match status" value="1"/>
</dbReference>
<dbReference type="PANTHER" id="PTHR46390:SF1">
    <property type="entry name" value="MANNOSE-1-PHOSPHATE GUANYLYLTRANSFERASE"/>
    <property type="match status" value="1"/>
</dbReference>
<keyword evidence="3 12" id="KW-0808">Transferase</keyword>
<feature type="domain" description="MannoseP isomerase/GMP-like beta-helix" evidence="11">
    <location>
        <begin position="321"/>
        <end position="373"/>
    </location>
</feature>
<dbReference type="NCBIfam" id="TIGR01479">
    <property type="entry name" value="GMP_PMI"/>
    <property type="match status" value="1"/>
</dbReference>
<gene>
    <name evidence="12" type="ORF">DCO17_01555</name>
</gene>
<dbReference type="PANTHER" id="PTHR46390">
    <property type="entry name" value="MANNOSE-1-PHOSPHATE GUANYLYLTRANSFERASE"/>
    <property type="match status" value="1"/>
</dbReference>
<dbReference type="Gene3D" id="2.60.120.10">
    <property type="entry name" value="Jelly Rolls"/>
    <property type="match status" value="1"/>
</dbReference>
<evidence type="ECO:0000256" key="3">
    <source>
        <dbReference type="ARBA" id="ARBA00022679"/>
    </source>
</evidence>
<dbReference type="InterPro" id="IPR051161">
    <property type="entry name" value="Mannose-6P_isomerase_type2"/>
</dbReference>
<feature type="domain" description="Mannose-6-phosphate isomerase type II C-terminal" evidence="10">
    <location>
        <begin position="377"/>
        <end position="491"/>
    </location>
</feature>
<sequence>MTEVTPVILCGGSGTRLWPLSRSAYPKQFLALSGNENGASLFQEAIARLNGIAGSDADTELQLGQTLVVTGEDHRFLVLDQLQDISGVQAILLLEPVGKNTAPALTLAALYSSEQKSDPILLITPADQTIKNTSAFNKALNNCIALVKADQSNQTIVVLGITPKSPETGYGYIQRAGAKGSHQEFAVERFVEKPNLEMAQRYLAEGIYLWNSGMFVMRASTWLAALREFRPDILLATEKAWQSRTQDQAEQTIFMRPDAETFHSIPGESIDYAVIEKCPHSNHFVLKMVELDAGWSDLGAWDAVWQVGKQDAQGNVVHGDVLLANTKNSLVHAGNRLVSAVGVENLIIVETADAILVADRNNSQEVKQIVAKLDGQQREEKNLHRKVARPWGWYDSVDEGERFKVKRIQVKPGASLSSQMHHHRAEHWIVVKGTAEITNGSQVITLTENQSTYIPRGQTHRLANPGNTPLEIIEVQSGCYLGEDDIVRFEDSYGRS</sequence>
<evidence type="ECO:0000256" key="7">
    <source>
        <dbReference type="ARBA" id="ARBA00047343"/>
    </source>
</evidence>
<dbReference type="SUPFAM" id="SSF53448">
    <property type="entry name" value="Nucleotide-diphospho-sugar transferases"/>
    <property type="match status" value="1"/>
</dbReference>
<dbReference type="InterPro" id="IPR005835">
    <property type="entry name" value="NTP_transferase_dom"/>
</dbReference>
<evidence type="ECO:0000313" key="13">
    <source>
        <dbReference type="Proteomes" id="UP000503312"/>
    </source>
</evidence>
<keyword evidence="4 12" id="KW-0548">Nucleotidyltransferase</keyword>
<evidence type="ECO:0000259" key="11">
    <source>
        <dbReference type="Pfam" id="PF22640"/>
    </source>
</evidence>
<dbReference type="GO" id="GO:0005525">
    <property type="term" value="F:GTP binding"/>
    <property type="evidence" value="ECO:0007669"/>
    <property type="project" value="UniProtKB-KW"/>
</dbReference>
<accession>A0A6M9Q0F7</accession>
<dbReference type="GO" id="GO:0009298">
    <property type="term" value="P:GDP-mannose biosynthetic process"/>
    <property type="evidence" value="ECO:0007669"/>
    <property type="project" value="TreeGrafter"/>
</dbReference>
<dbReference type="FunFam" id="2.60.120.10:FF:000032">
    <property type="entry name" value="Mannose-1-phosphate guanylyltransferase/mannose-6-phosphate isomerase"/>
    <property type="match status" value="1"/>
</dbReference>
<dbReference type="InterPro" id="IPR011051">
    <property type="entry name" value="RmlC_Cupin_sf"/>
</dbReference>
<dbReference type="FunFam" id="3.90.550.10:FF:000046">
    <property type="entry name" value="Mannose-1-phosphate guanylyltransferase (GDP)"/>
    <property type="match status" value="1"/>
</dbReference>